<dbReference type="RefSeq" id="WP_004499761.1">
    <property type="nucleotide sequence ID" value="NZ_AFLV02000050.1"/>
</dbReference>
<evidence type="ECO:0000256" key="3">
    <source>
        <dbReference type="ARBA" id="ARBA00022475"/>
    </source>
</evidence>
<feature type="transmembrane region" description="Helical" evidence="8">
    <location>
        <begin position="60"/>
        <end position="86"/>
    </location>
</feature>
<dbReference type="GeneID" id="61110742"/>
<evidence type="ECO:0000313" key="9">
    <source>
        <dbReference type="EMBL" id="EKR64130.1"/>
    </source>
</evidence>
<dbReference type="InterPro" id="IPR036458">
    <property type="entry name" value="Na:dicarbo_symporter_sf"/>
</dbReference>
<keyword evidence="6 8" id="KW-1133">Transmembrane helix</keyword>
<comment type="subcellular location">
    <subcellularLocation>
        <location evidence="1">Cell membrane</location>
        <topology evidence="1">Multi-pass membrane protein</topology>
    </subcellularLocation>
</comment>
<evidence type="ECO:0000313" key="10">
    <source>
        <dbReference type="Proteomes" id="UP000001338"/>
    </source>
</evidence>
<dbReference type="GO" id="GO:0005886">
    <property type="term" value="C:plasma membrane"/>
    <property type="evidence" value="ECO:0007669"/>
    <property type="project" value="UniProtKB-SubCell"/>
</dbReference>
<dbReference type="PANTHER" id="PTHR42865">
    <property type="entry name" value="PROTON/GLUTAMATE-ASPARTATE SYMPORTER"/>
    <property type="match status" value="1"/>
</dbReference>
<keyword evidence="5" id="KW-0769">Symport</keyword>
<feature type="transmembrane region" description="Helical" evidence="8">
    <location>
        <begin position="98"/>
        <end position="124"/>
    </location>
</feature>
<feature type="transmembrane region" description="Helical" evidence="8">
    <location>
        <begin position="174"/>
        <end position="192"/>
    </location>
</feature>
<sequence>MLSFKKLNSLNVKIITHLKEKLWLKIFVGMLAGIFTGILLGSDLSLVNRNIAQLTTSWLVVPGLIFINLLQMIMIPLIFSSIILGICSAENIENVKKLGIGTLIYFVFTTFIAVTIGIALSLWLEPGKSTTQIKNTLNSNIPSATEIPTLDKYPELFMSFFPKNPFLSITQGEMLNVIVFSILLGIAILSVSKDLSKPILEILNSVFQISMKIVNWAMALTPFAVFGLMAKAISSIGVELLVTLGVYMSVVLLGLVSILGVYSIILIFLAKRNPIGFFSKIAGLQLLAFSTSSSAAVMPVSIQTATENLGVKKNIAEFIIPVGATINMDGTALYQAVATIFLAQYFGIELSPTQLVFILFATVGASIGTPSTPGIGIVILATILAGLGIPTEGMGIILGVDRFLDMCRTTVNVTGDITASCVMDRIT</sequence>
<dbReference type="GO" id="GO:0015293">
    <property type="term" value="F:symporter activity"/>
    <property type="evidence" value="ECO:0007669"/>
    <property type="project" value="UniProtKB-KW"/>
</dbReference>
<organism evidence="9 10">
    <name type="scientific">Leptospira weilii str. 2006001853</name>
    <dbReference type="NCBI Taxonomy" id="1001589"/>
    <lineage>
        <taxon>Bacteria</taxon>
        <taxon>Pseudomonadati</taxon>
        <taxon>Spirochaetota</taxon>
        <taxon>Spirochaetia</taxon>
        <taxon>Leptospirales</taxon>
        <taxon>Leptospiraceae</taxon>
        <taxon>Leptospira</taxon>
    </lineage>
</organism>
<dbReference type="EMBL" id="AFLV02000050">
    <property type="protein sequence ID" value="EKR64130.1"/>
    <property type="molecule type" value="Genomic_DNA"/>
</dbReference>
<dbReference type="AlphaFoldDB" id="A0A828Z354"/>
<evidence type="ECO:0000256" key="5">
    <source>
        <dbReference type="ARBA" id="ARBA00022847"/>
    </source>
</evidence>
<dbReference type="Gene3D" id="1.10.3860.10">
    <property type="entry name" value="Sodium:dicarboxylate symporter"/>
    <property type="match status" value="1"/>
</dbReference>
<dbReference type="GO" id="GO:0006835">
    <property type="term" value="P:dicarboxylic acid transport"/>
    <property type="evidence" value="ECO:0007669"/>
    <property type="project" value="TreeGrafter"/>
</dbReference>
<evidence type="ECO:0000256" key="1">
    <source>
        <dbReference type="ARBA" id="ARBA00004651"/>
    </source>
</evidence>
<dbReference type="Pfam" id="PF00375">
    <property type="entry name" value="SDF"/>
    <property type="match status" value="1"/>
</dbReference>
<evidence type="ECO:0000256" key="6">
    <source>
        <dbReference type="ARBA" id="ARBA00022989"/>
    </source>
</evidence>
<evidence type="ECO:0000256" key="8">
    <source>
        <dbReference type="SAM" id="Phobius"/>
    </source>
</evidence>
<feature type="transmembrane region" description="Helical" evidence="8">
    <location>
        <begin position="355"/>
        <end position="371"/>
    </location>
</feature>
<feature type="transmembrane region" description="Helical" evidence="8">
    <location>
        <begin position="246"/>
        <end position="269"/>
    </location>
</feature>
<feature type="transmembrane region" description="Helical" evidence="8">
    <location>
        <begin position="22"/>
        <end position="40"/>
    </location>
</feature>
<dbReference type="InterPro" id="IPR018107">
    <property type="entry name" value="Na-dicarboxylate_symporter_CS"/>
</dbReference>
<dbReference type="SUPFAM" id="SSF118215">
    <property type="entry name" value="Proton glutamate symport protein"/>
    <property type="match status" value="1"/>
</dbReference>
<dbReference type="InterPro" id="IPR001991">
    <property type="entry name" value="Na-dicarboxylate_symporter"/>
</dbReference>
<comment type="caution">
    <text evidence="9">The sequence shown here is derived from an EMBL/GenBank/DDBJ whole genome shotgun (WGS) entry which is preliminary data.</text>
</comment>
<evidence type="ECO:0000256" key="4">
    <source>
        <dbReference type="ARBA" id="ARBA00022692"/>
    </source>
</evidence>
<keyword evidence="4 8" id="KW-0812">Transmembrane</keyword>
<keyword evidence="7 8" id="KW-0472">Membrane</keyword>
<dbReference type="Proteomes" id="UP000001338">
    <property type="component" value="Unassembled WGS sequence"/>
</dbReference>
<dbReference type="PRINTS" id="PR00173">
    <property type="entry name" value="EDTRNSPORT"/>
</dbReference>
<dbReference type="FunFam" id="1.10.3860.10:FF:000001">
    <property type="entry name" value="C4-dicarboxylate transport protein"/>
    <property type="match status" value="1"/>
</dbReference>
<gene>
    <name evidence="9" type="ORF">LEP1GSC036_3723</name>
</gene>
<accession>A0A828Z354</accession>
<keyword evidence="3" id="KW-1003">Cell membrane</keyword>
<proteinExistence type="predicted"/>
<feature type="transmembrane region" description="Helical" evidence="8">
    <location>
        <begin position="213"/>
        <end position="234"/>
    </location>
</feature>
<reference evidence="9 10" key="1">
    <citation type="submission" date="2012-10" db="EMBL/GenBank/DDBJ databases">
        <authorList>
            <person name="Harkins D.M."/>
            <person name="Durkin A.S."/>
            <person name="Brinkac L.M."/>
            <person name="Haft D.H."/>
            <person name="Selengut J.D."/>
            <person name="Sanka R."/>
            <person name="DePew J."/>
            <person name="Purushe J."/>
            <person name="Whelen A.C."/>
            <person name="Vinetz J.M."/>
            <person name="Sutton G.G."/>
            <person name="Nierman W.C."/>
            <person name="Fouts D.E."/>
        </authorList>
    </citation>
    <scope>NUCLEOTIDE SEQUENCE [LARGE SCALE GENOMIC DNA]</scope>
    <source>
        <strain evidence="9 10">2006001853</strain>
    </source>
</reference>
<dbReference type="PANTHER" id="PTHR42865:SF7">
    <property type="entry name" value="PROTON_GLUTAMATE-ASPARTATE SYMPORTER"/>
    <property type="match status" value="1"/>
</dbReference>
<evidence type="ECO:0000256" key="2">
    <source>
        <dbReference type="ARBA" id="ARBA00022448"/>
    </source>
</evidence>
<protein>
    <submittedName>
        <fullName evidence="9">Transporter, dicarboxylate/amino acid:cation Na+/H+ symporter family protein</fullName>
    </submittedName>
</protein>
<feature type="transmembrane region" description="Helical" evidence="8">
    <location>
        <begin position="377"/>
        <end position="400"/>
    </location>
</feature>
<keyword evidence="2" id="KW-0813">Transport</keyword>
<evidence type="ECO:0000256" key="7">
    <source>
        <dbReference type="ARBA" id="ARBA00023136"/>
    </source>
</evidence>
<name>A0A828Z354_9LEPT</name>
<dbReference type="PROSITE" id="PS00714">
    <property type="entry name" value="NA_DICARBOXYL_SYMP_2"/>
    <property type="match status" value="1"/>
</dbReference>